<gene>
    <name evidence="5" type="ORF">H9895_11480</name>
</gene>
<dbReference type="AlphaFoldDB" id="A0A9D1TKY7"/>
<dbReference type="InterPro" id="IPR058637">
    <property type="entry name" value="YknX-like_C"/>
</dbReference>
<feature type="domain" description="YknX-like C-terminal permuted SH3-like" evidence="4">
    <location>
        <begin position="213"/>
        <end position="280"/>
    </location>
</feature>
<dbReference type="Proteomes" id="UP000823937">
    <property type="component" value="Unassembled WGS sequence"/>
</dbReference>
<organism evidence="5 6">
    <name type="scientific">Candidatus Pseudogracilibacillus intestinigallinarum</name>
    <dbReference type="NCBI Taxonomy" id="2838742"/>
    <lineage>
        <taxon>Bacteria</taxon>
        <taxon>Bacillati</taxon>
        <taxon>Bacillota</taxon>
        <taxon>Bacilli</taxon>
        <taxon>Bacillales</taxon>
        <taxon>Bacillaceae</taxon>
        <taxon>Pseudogracilibacillus</taxon>
    </lineage>
</organism>
<sequence>MRKVLLWMTLLILLMIIAACGQNNDADEEETTVTSVEVEQIKKDNLQVTKTIYGMIMPQSQMPVTIEQPGEVSELHVQNGEHVSKDDTIAKVKTPMGEMSVTAPRAGKIAKLSAQEGDFQTNEEPLMVVADVDKVKMNVAVSESDRSLFKDDKEVTIHIDEDTYKGKVLPVDPLPNEGGQFTIEIEIDNKDEKISPGTTGKIAMKETKVKKGLLVPTEAVLQEADENFVYIVQDGKAKKIMVEVIETQTEYTAIKGDVNTKDEVIVNGHFTLTDGSEVEVIKDGNDK</sequence>
<evidence type="ECO:0000256" key="1">
    <source>
        <dbReference type="ARBA" id="ARBA00009477"/>
    </source>
</evidence>
<proteinExistence type="inferred from homology"/>
<dbReference type="PROSITE" id="PS51257">
    <property type="entry name" value="PROKAR_LIPOPROTEIN"/>
    <property type="match status" value="1"/>
</dbReference>
<dbReference type="NCBIfam" id="TIGR01730">
    <property type="entry name" value="RND_mfp"/>
    <property type="match status" value="1"/>
</dbReference>
<dbReference type="Gene3D" id="2.40.420.20">
    <property type="match status" value="1"/>
</dbReference>
<protein>
    <submittedName>
        <fullName evidence="5">Efflux RND transporter periplasmic adaptor subunit</fullName>
    </submittedName>
</protein>
<evidence type="ECO:0000313" key="5">
    <source>
        <dbReference type="EMBL" id="HIV75685.1"/>
    </source>
</evidence>
<dbReference type="InterPro" id="IPR011053">
    <property type="entry name" value="Single_hybrid_motif"/>
</dbReference>
<comment type="caution">
    <text evidence="5">The sequence shown here is derived from an EMBL/GenBank/DDBJ whole genome shotgun (WGS) entry which is preliminary data.</text>
</comment>
<evidence type="ECO:0000256" key="2">
    <source>
        <dbReference type="SAM" id="SignalP"/>
    </source>
</evidence>
<reference evidence="5" key="2">
    <citation type="submission" date="2021-04" db="EMBL/GenBank/DDBJ databases">
        <authorList>
            <person name="Gilroy R."/>
        </authorList>
    </citation>
    <scope>NUCLEOTIDE SEQUENCE</scope>
    <source>
        <strain evidence="5">CHK169-2315</strain>
    </source>
</reference>
<dbReference type="InterPro" id="IPR006143">
    <property type="entry name" value="RND_pump_MFP"/>
</dbReference>
<dbReference type="Gene3D" id="2.40.30.170">
    <property type="match status" value="1"/>
</dbReference>
<keyword evidence="2" id="KW-0732">Signal</keyword>
<dbReference type="Pfam" id="PF00364">
    <property type="entry name" value="Biotin_lipoyl"/>
    <property type="match status" value="1"/>
</dbReference>
<dbReference type="GO" id="GO:0015562">
    <property type="term" value="F:efflux transmembrane transporter activity"/>
    <property type="evidence" value="ECO:0007669"/>
    <property type="project" value="TreeGrafter"/>
</dbReference>
<accession>A0A9D1TKY7</accession>
<dbReference type="InterPro" id="IPR000089">
    <property type="entry name" value="Biotin_lipoyl"/>
</dbReference>
<comment type="similarity">
    <text evidence="1">Belongs to the membrane fusion protein (MFP) (TC 8.A.1) family.</text>
</comment>
<dbReference type="EMBL" id="DXHX01000166">
    <property type="protein sequence ID" value="HIV75685.1"/>
    <property type="molecule type" value="Genomic_DNA"/>
</dbReference>
<name>A0A9D1TKY7_9BACI</name>
<dbReference type="GO" id="GO:1990281">
    <property type="term" value="C:efflux pump complex"/>
    <property type="evidence" value="ECO:0007669"/>
    <property type="project" value="TreeGrafter"/>
</dbReference>
<dbReference type="Pfam" id="PF25989">
    <property type="entry name" value="YknX_C"/>
    <property type="match status" value="1"/>
</dbReference>
<evidence type="ECO:0000259" key="4">
    <source>
        <dbReference type="Pfam" id="PF25989"/>
    </source>
</evidence>
<evidence type="ECO:0000313" key="6">
    <source>
        <dbReference type="Proteomes" id="UP000823937"/>
    </source>
</evidence>
<evidence type="ECO:0000259" key="3">
    <source>
        <dbReference type="Pfam" id="PF00364"/>
    </source>
</evidence>
<dbReference type="PANTHER" id="PTHR30469">
    <property type="entry name" value="MULTIDRUG RESISTANCE PROTEIN MDTA"/>
    <property type="match status" value="1"/>
</dbReference>
<dbReference type="Gene3D" id="2.40.50.100">
    <property type="match status" value="1"/>
</dbReference>
<feature type="chain" id="PRO_5039566548" evidence="2">
    <location>
        <begin position="22"/>
        <end position="287"/>
    </location>
</feature>
<reference evidence="5" key="1">
    <citation type="journal article" date="2021" name="PeerJ">
        <title>Extensive microbial diversity within the chicken gut microbiome revealed by metagenomics and culture.</title>
        <authorList>
            <person name="Gilroy R."/>
            <person name="Ravi A."/>
            <person name="Getino M."/>
            <person name="Pursley I."/>
            <person name="Horton D.L."/>
            <person name="Alikhan N.F."/>
            <person name="Baker D."/>
            <person name="Gharbi K."/>
            <person name="Hall N."/>
            <person name="Watson M."/>
            <person name="Adriaenssens E.M."/>
            <person name="Foster-Nyarko E."/>
            <person name="Jarju S."/>
            <person name="Secka A."/>
            <person name="Antonio M."/>
            <person name="Oren A."/>
            <person name="Chaudhuri R.R."/>
            <person name="La Ragione R."/>
            <person name="Hildebrand F."/>
            <person name="Pallen M.J."/>
        </authorList>
    </citation>
    <scope>NUCLEOTIDE SEQUENCE</scope>
    <source>
        <strain evidence="5">CHK169-2315</strain>
    </source>
</reference>
<feature type="domain" description="Lipoyl-binding" evidence="3">
    <location>
        <begin position="65"/>
        <end position="128"/>
    </location>
</feature>
<dbReference type="SUPFAM" id="SSF51230">
    <property type="entry name" value="Single hybrid motif"/>
    <property type="match status" value="1"/>
</dbReference>
<feature type="signal peptide" evidence="2">
    <location>
        <begin position="1"/>
        <end position="21"/>
    </location>
</feature>